<dbReference type="GO" id="GO:0005524">
    <property type="term" value="F:ATP binding"/>
    <property type="evidence" value="ECO:0007669"/>
    <property type="project" value="UniProtKB-UniRule"/>
</dbReference>
<evidence type="ECO:0000256" key="1">
    <source>
        <dbReference type="RuleBase" id="RU365090"/>
    </source>
</evidence>
<comment type="caution">
    <text evidence="3">The sequence shown here is derived from an EMBL/GenBank/DDBJ whole genome shotgun (WGS) entry which is preliminary data.</text>
</comment>
<keyword evidence="1" id="KW-0501">Molybdenum cofactor biosynthesis</keyword>
<comment type="function">
    <text evidence="1">Catalyzes two steps in the biosynthesis of the molybdenum cofactor. In the first step, molybdopterin is adenylated. Subsequently, molybdate is inserted into adenylated molybdopterin and AMP is released.</text>
</comment>
<organism evidence="3 4">
    <name type="scientific">Penicillium brevicompactum</name>
    <dbReference type="NCBI Taxonomy" id="5074"/>
    <lineage>
        <taxon>Eukaryota</taxon>
        <taxon>Fungi</taxon>
        <taxon>Dikarya</taxon>
        <taxon>Ascomycota</taxon>
        <taxon>Pezizomycotina</taxon>
        <taxon>Eurotiomycetes</taxon>
        <taxon>Eurotiomycetidae</taxon>
        <taxon>Eurotiales</taxon>
        <taxon>Aspergillaceae</taxon>
        <taxon>Penicillium</taxon>
    </lineage>
</organism>
<dbReference type="InterPro" id="IPR038987">
    <property type="entry name" value="MoeA-like"/>
</dbReference>
<dbReference type="Gene3D" id="2.40.340.10">
    <property type="entry name" value="MoeA, C-terminal, domain IV"/>
    <property type="match status" value="1"/>
</dbReference>
<dbReference type="InterPro" id="IPR036135">
    <property type="entry name" value="MoeA_linker/N_sf"/>
</dbReference>
<dbReference type="GO" id="GO:0046872">
    <property type="term" value="F:metal ion binding"/>
    <property type="evidence" value="ECO:0007669"/>
    <property type="project" value="UniProtKB-UniRule"/>
</dbReference>
<dbReference type="GO" id="GO:0006777">
    <property type="term" value="P:Mo-molybdopterin cofactor biosynthetic process"/>
    <property type="evidence" value="ECO:0007669"/>
    <property type="project" value="UniProtKB-UniRule"/>
</dbReference>
<keyword evidence="1" id="KW-0460">Magnesium</keyword>
<comment type="similarity">
    <text evidence="1">Belongs to the MoeA family.</text>
</comment>
<keyword evidence="1" id="KW-0500">Molybdenum</keyword>
<reference evidence="3" key="1">
    <citation type="submission" date="2022-12" db="EMBL/GenBank/DDBJ databases">
        <authorList>
            <person name="Petersen C."/>
        </authorList>
    </citation>
    <scope>NUCLEOTIDE SEQUENCE</scope>
    <source>
        <strain evidence="3">IBT 35673</strain>
    </source>
</reference>
<evidence type="ECO:0000259" key="2">
    <source>
        <dbReference type="Pfam" id="PF03453"/>
    </source>
</evidence>
<feature type="domain" description="MoeA N-terminal and linker" evidence="2">
    <location>
        <begin position="75"/>
        <end position="243"/>
    </location>
</feature>
<dbReference type="Proteomes" id="UP001147695">
    <property type="component" value="Unassembled WGS sequence"/>
</dbReference>
<evidence type="ECO:0000313" key="4">
    <source>
        <dbReference type="Proteomes" id="UP001147695"/>
    </source>
</evidence>
<sequence length="512" mass="53605">MSAIGSISIIMDFDDMENLRGDSCFTATQLASQSQPQCQQQSQARHHHYGNHAHSVPVHTITSTQRHSSCPRAMISVQEALRIISSHITSPVAIDKPVSASIIGSVIAEDVHATTMVPTLRCSAVDGYAVVVEEGSPVKGVFPGTSVINAGINSGSKPLQLGRIAKVTSGAPIPSNANAVVDLEDTALDRSGKQSVQFLNDKILVGQNVQEPGSHIPLGYQIVACGESLSVASGAVGLLAKAGIHTVKVFEKPRVGILSVNGGGVNHRNQIQRDNYLAISSCLTSWGFDTVDLGVTHSTPDGNLEHHLGVSTDVVLIINHAPKAELDLNSTVGCLGGTVHFRRVSMKPGSQTSFATVPVNAESTSKGRKSKLLFLLSCDSKSALVGLNLLVLPSLQKLSGSGESSRAAAAKPSMTQLGLPRVAVVLTHHFPLDAMHTEYHLAVVTGSRSDARLYATSISVGPVDVRGSLVSSGIHPNAMVILQAGRGVGIKGEIVEALLMGPICGSDTRLIC</sequence>
<dbReference type="Gene3D" id="3.90.105.10">
    <property type="entry name" value="Molybdopterin biosynthesis moea protein, domain 2"/>
    <property type="match status" value="1"/>
</dbReference>
<comment type="catalytic activity">
    <reaction evidence="1">
        <text>molybdopterin + ATP + H(+) = adenylyl-molybdopterin + diphosphate</text>
        <dbReference type="Rhea" id="RHEA:31331"/>
        <dbReference type="ChEBI" id="CHEBI:15378"/>
        <dbReference type="ChEBI" id="CHEBI:30616"/>
        <dbReference type="ChEBI" id="CHEBI:33019"/>
        <dbReference type="ChEBI" id="CHEBI:58698"/>
        <dbReference type="ChEBI" id="CHEBI:62727"/>
    </reaction>
</comment>
<keyword evidence="1" id="KW-0479">Metal-binding</keyword>
<reference evidence="3" key="2">
    <citation type="journal article" date="2023" name="IMA Fungus">
        <title>Comparative genomic study of the Penicillium genus elucidates a diverse pangenome and 15 lateral gene transfer events.</title>
        <authorList>
            <person name="Petersen C."/>
            <person name="Sorensen T."/>
            <person name="Nielsen M.R."/>
            <person name="Sondergaard T.E."/>
            <person name="Sorensen J.L."/>
            <person name="Fitzpatrick D.A."/>
            <person name="Frisvad J.C."/>
            <person name="Nielsen K.L."/>
        </authorList>
    </citation>
    <scope>NUCLEOTIDE SEQUENCE</scope>
    <source>
        <strain evidence="3">IBT 35673</strain>
    </source>
</reference>
<dbReference type="PANTHER" id="PTHR10192:SF5">
    <property type="entry name" value="GEPHYRIN"/>
    <property type="match status" value="1"/>
</dbReference>
<gene>
    <name evidence="3" type="ORF">N7452_002397</name>
</gene>
<dbReference type="InterPro" id="IPR036688">
    <property type="entry name" value="MoeA_C_domain_IV_sf"/>
</dbReference>
<keyword evidence="1" id="KW-0808">Transferase</keyword>
<dbReference type="InterPro" id="IPR005110">
    <property type="entry name" value="MoeA_linker/N"/>
</dbReference>
<dbReference type="GO" id="GO:0061598">
    <property type="term" value="F:molybdopterin adenylyltransferase activity"/>
    <property type="evidence" value="ECO:0007669"/>
    <property type="project" value="UniProtKB-UniRule"/>
</dbReference>
<dbReference type="GO" id="GO:0061599">
    <property type="term" value="F:molybdopterin molybdotransferase activity"/>
    <property type="evidence" value="ECO:0007669"/>
    <property type="project" value="UniProtKB-UniRule"/>
</dbReference>
<dbReference type="AlphaFoldDB" id="A0A9W9UQ47"/>
<dbReference type="EMBL" id="JAPZBQ010000001">
    <property type="protein sequence ID" value="KAJ5353423.1"/>
    <property type="molecule type" value="Genomic_DNA"/>
</dbReference>
<evidence type="ECO:0000313" key="3">
    <source>
        <dbReference type="EMBL" id="KAJ5353423.1"/>
    </source>
</evidence>
<accession>A0A9W9UQ47</accession>
<comment type="cofactor">
    <cofactor evidence="1">
        <name>Mg(2+)</name>
        <dbReference type="ChEBI" id="CHEBI:18420"/>
    </cofactor>
</comment>
<protein>
    <recommendedName>
        <fullName evidence="2">MoeA N-terminal and linker domain-containing protein</fullName>
    </recommendedName>
</protein>
<dbReference type="SUPFAM" id="SSF63882">
    <property type="entry name" value="MoeA N-terminal region -like"/>
    <property type="match status" value="1"/>
</dbReference>
<dbReference type="Pfam" id="PF03453">
    <property type="entry name" value="MoeA_N"/>
    <property type="match status" value="1"/>
</dbReference>
<dbReference type="GO" id="GO:0005829">
    <property type="term" value="C:cytosol"/>
    <property type="evidence" value="ECO:0007669"/>
    <property type="project" value="TreeGrafter"/>
</dbReference>
<name>A0A9W9UQ47_PENBR</name>
<comment type="catalytic activity">
    <reaction evidence="1">
        <text>adenylyl-molybdopterin + molybdate = Mo-molybdopterin + AMP + H(+)</text>
        <dbReference type="Rhea" id="RHEA:35047"/>
        <dbReference type="ChEBI" id="CHEBI:15378"/>
        <dbReference type="ChEBI" id="CHEBI:36264"/>
        <dbReference type="ChEBI" id="CHEBI:62727"/>
        <dbReference type="ChEBI" id="CHEBI:71302"/>
        <dbReference type="ChEBI" id="CHEBI:456215"/>
    </reaction>
</comment>
<proteinExistence type="inferred from homology"/>
<dbReference type="Gene3D" id="2.170.190.11">
    <property type="entry name" value="Molybdopterin biosynthesis moea protein, domain 3"/>
    <property type="match status" value="1"/>
</dbReference>
<dbReference type="Gene3D" id="3.40.980.10">
    <property type="entry name" value="MoaB/Mog-like domain"/>
    <property type="match status" value="1"/>
</dbReference>
<dbReference type="InterPro" id="IPR036425">
    <property type="entry name" value="MoaB/Mog-like_dom_sf"/>
</dbReference>
<comment type="pathway">
    <text evidence="1">Cofactor biosynthesis; molybdopterin biosynthesis.</text>
</comment>
<dbReference type="PANTHER" id="PTHR10192">
    <property type="entry name" value="MOLYBDOPTERIN BIOSYNTHESIS PROTEIN"/>
    <property type="match status" value="1"/>
</dbReference>